<sequence length="68" mass="7670">MTMREDSRNQASALMLELNDATCAMMGMVGSHQTTGPLWEAASMRQSRSFGRWNAFLRESDIYSHALN</sequence>
<accession>A0A085VQ56</accession>
<dbReference type="RefSeq" id="WP_032625937.1">
    <property type="nucleotide sequence ID" value="NZ_JPQU01000017.1"/>
</dbReference>
<proteinExistence type="predicted"/>
<dbReference type="EMBL" id="JPQU01000017">
    <property type="protein sequence ID" value="KFE57569.1"/>
    <property type="molecule type" value="Genomic_DNA"/>
</dbReference>
<reference evidence="1 2" key="1">
    <citation type="submission" date="2014-07" db="EMBL/GenBank/DDBJ databases">
        <title>Draft Genome Sequences of Environmental Pseudomonas syringae strains.</title>
        <authorList>
            <person name="Baltrus D.A."/>
            <person name="Berge O."/>
            <person name="Morris C."/>
        </authorList>
    </citation>
    <scope>NUCLEOTIDE SEQUENCE [LARGE SCALE GENOMIC DNA]</scope>
    <source>
        <strain evidence="1 2">GAW0119</strain>
    </source>
</reference>
<name>A0A085VQ56_PSESX</name>
<protein>
    <submittedName>
        <fullName evidence="1">Uncharacterized protein</fullName>
    </submittedName>
</protein>
<dbReference type="Proteomes" id="UP000028631">
    <property type="component" value="Unassembled WGS sequence"/>
</dbReference>
<evidence type="ECO:0000313" key="2">
    <source>
        <dbReference type="Proteomes" id="UP000028631"/>
    </source>
</evidence>
<organism evidence="1 2">
    <name type="scientific">Pseudomonas syringae</name>
    <dbReference type="NCBI Taxonomy" id="317"/>
    <lineage>
        <taxon>Bacteria</taxon>
        <taxon>Pseudomonadati</taxon>
        <taxon>Pseudomonadota</taxon>
        <taxon>Gammaproteobacteria</taxon>
        <taxon>Pseudomonadales</taxon>
        <taxon>Pseudomonadaceae</taxon>
        <taxon>Pseudomonas</taxon>
    </lineage>
</organism>
<gene>
    <name evidence="1" type="ORF">IV01_03165</name>
</gene>
<keyword evidence="2" id="KW-1185">Reference proteome</keyword>
<comment type="caution">
    <text evidence="1">The sequence shown here is derived from an EMBL/GenBank/DDBJ whole genome shotgun (WGS) entry which is preliminary data.</text>
</comment>
<evidence type="ECO:0000313" key="1">
    <source>
        <dbReference type="EMBL" id="KFE57569.1"/>
    </source>
</evidence>
<dbReference type="AlphaFoldDB" id="A0A085VQ56"/>
<dbReference type="OrthoDB" id="7025885at2"/>
<dbReference type="PATRIC" id="fig|317.175.peg.665"/>